<keyword evidence="10" id="KW-1185">Reference proteome</keyword>
<dbReference type="Gene3D" id="1.10.287.130">
    <property type="match status" value="1"/>
</dbReference>
<dbReference type="CDD" id="cd00130">
    <property type="entry name" value="PAS"/>
    <property type="match status" value="1"/>
</dbReference>
<dbReference type="EMBL" id="JBEWYP010000002">
    <property type="protein sequence ID" value="MET7028503.1"/>
    <property type="molecule type" value="Genomic_DNA"/>
</dbReference>
<dbReference type="PROSITE" id="PS50112">
    <property type="entry name" value="PAS"/>
    <property type="match status" value="1"/>
</dbReference>
<evidence type="ECO:0000313" key="10">
    <source>
        <dbReference type="Proteomes" id="UP001549773"/>
    </source>
</evidence>
<dbReference type="Pfam" id="PF13426">
    <property type="entry name" value="PAS_9"/>
    <property type="match status" value="1"/>
</dbReference>
<dbReference type="InterPro" id="IPR036890">
    <property type="entry name" value="HATPase_C_sf"/>
</dbReference>
<dbReference type="Pfam" id="PF02518">
    <property type="entry name" value="HATPase_c"/>
    <property type="match status" value="1"/>
</dbReference>
<dbReference type="PRINTS" id="PR00344">
    <property type="entry name" value="BCTRLSENSOR"/>
</dbReference>
<dbReference type="InterPro" id="IPR003661">
    <property type="entry name" value="HisK_dim/P_dom"/>
</dbReference>
<dbReference type="Gene3D" id="3.30.565.10">
    <property type="entry name" value="Histidine kinase-like ATPase, C-terminal domain"/>
    <property type="match status" value="1"/>
</dbReference>
<evidence type="ECO:0000256" key="3">
    <source>
        <dbReference type="ARBA" id="ARBA00022553"/>
    </source>
</evidence>
<dbReference type="SUPFAM" id="SSF55874">
    <property type="entry name" value="ATPase domain of HSP90 chaperone/DNA topoisomerase II/histidine kinase"/>
    <property type="match status" value="1"/>
</dbReference>
<keyword evidence="3" id="KW-0597">Phosphoprotein</keyword>
<dbReference type="InterPro" id="IPR035965">
    <property type="entry name" value="PAS-like_dom_sf"/>
</dbReference>
<dbReference type="Proteomes" id="UP001549773">
    <property type="component" value="Unassembled WGS sequence"/>
</dbReference>
<dbReference type="InterPro" id="IPR004358">
    <property type="entry name" value="Sig_transdc_His_kin-like_C"/>
</dbReference>
<evidence type="ECO:0000313" key="9">
    <source>
        <dbReference type="EMBL" id="MET7028503.1"/>
    </source>
</evidence>
<evidence type="ECO:0000256" key="6">
    <source>
        <dbReference type="SAM" id="Coils"/>
    </source>
</evidence>
<feature type="coiled-coil region" evidence="6">
    <location>
        <begin position="6"/>
        <end position="33"/>
    </location>
</feature>
<dbReference type="Gene3D" id="3.30.450.20">
    <property type="entry name" value="PAS domain"/>
    <property type="match status" value="1"/>
</dbReference>
<dbReference type="NCBIfam" id="TIGR00229">
    <property type="entry name" value="sensory_box"/>
    <property type="match status" value="1"/>
</dbReference>
<dbReference type="Pfam" id="PF00512">
    <property type="entry name" value="HisKA"/>
    <property type="match status" value="1"/>
</dbReference>
<evidence type="ECO:0000256" key="2">
    <source>
        <dbReference type="ARBA" id="ARBA00012438"/>
    </source>
</evidence>
<dbReference type="SMART" id="SM00387">
    <property type="entry name" value="HATPase_c"/>
    <property type="match status" value="1"/>
</dbReference>
<dbReference type="RefSeq" id="WP_354617342.1">
    <property type="nucleotide sequence ID" value="NZ_JBEWYP010000002.1"/>
</dbReference>
<keyword evidence="4" id="KW-0808">Transferase</keyword>
<dbReference type="InterPro" id="IPR036097">
    <property type="entry name" value="HisK_dim/P_sf"/>
</dbReference>
<feature type="domain" description="Histidine kinase" evidence="7">
    <location>
        <begin position="198"/>
        <end position="426"/>
    </location>
</feature>
<dbReference type="GO" id="GO:0005524">
    <property type="term" value="F:ATP binding"/>
    <property type="evidence" value="ECO:0007669"/>
    <property type="project" value="UniProtKB-KW"/>
</dbReference>
<keyword evidence="6" id="KW-0175">Coiled coil</keyword>
<keyword evidence="5" id="KW-0418">Kinase</keyword>
<dbReference type="SUPFAM" id="SSF47384">
    <property type="entry name" value="Homodimeric domain of signal transducing histidine kinase"/>
    <property type="match status" value="1"/>
</dbReference>
<dbReference type="PANTHER" id="PTHR43304:SF1">
    <property type="entry name" value="PAC DOMAIN-CONTAINING PROTEIN"/>
    <property type="match status" value="1"/>
</dbReference>
<comment type="catalytic activity">
    <reaction evidence="1">
        <text>ATP + protein L-histidine = ADP + protein N-phospho-L-histidine.</text>
        <dbReference type="EC" id="2.7.13.3"/>
    </reaction>
</comment>
<dbReference type="PROSITE" id="PS50109">
    <property type="entry name" value="HIS_KIN"/>
    <property type="match status" value="1"/>
</dbReference>
<keyword evidence="9" id="KW-0547">Nucleotide-binding</keyword>
<evidence type="ECO:0000256" key="1">
    <source>
        <dbReference type="ARBA" id="ARBA00000085"/>
    </source>
</evidence>
<keyword evidence="9" id="KW-0067">ATP-binding</keyword>
<evidence type="ECO:0000259" key="7">
    <source>
        <dbReference type="PROSITE" id="PS50109"/>
    </source>
</evidence>
<dbReference type="InterPro" id="IPR052162">
    <property type="entry name" value="Sensor_kinase/Photoreceptor"/>
</dbReference>
<dbReference type="SMART" id="SM00091">
    <property type="entry name" value="PAS"/>
    <property type="match status" value="1"/>
</dbReference>
<dbReference type="InterPro" id="IPR000014">
    <property type="entry name" value="PAS"/>
</dbReference>
<dbReference type="InterPro" id="IPR003594">
    <property type="entry name" value="HATPase_dom"/>
</dbReference>
<sequence>MKIGSKEALQKRIRELEERLEESDQLIDAIKAGEVDAFAINNTENSEIYTLQSGDYAYRILIEEFEEGALNVTEGGLIVYTNPYFCKLLNKPYEQVIGSKITDFIHEDSLESFRELFQKSFEVGCKGELNLIGENGPIPIYMSLTSLQPKLPTVGIIITDYTEKKKTEDVILKYQEHLERNNNELKVNNAELASFVYVASHDLQEPLRKIQMFASRITGLEYENLSKSVKEYVGKMQQAANRMQTLIKDLLTYAHTNKPDYTFSNNNLRKVVEEVESDLSEELYSSGAVIEYLEMCDADIIQFQFKQLLINLISNSIKFSQPNKPPHITIQSWKVHGHETEKASKVSLVESYCHFRISDNGIGFEQQYSEQIFEVFKRLHNQSEYPGTGIGLAIVKKIVNNHDGIISASSAPNQGTTYDISIPYRKYN</sequence>
<dbReference type="SMART" id="SM00388">
    <property type="entry name" value="HisKA"/>
    <property type="match status" value="1"/>
</dbReference>
<accession>A0ABV2TTB7</accession>
<gene>
    <name evidence="9" type="ORF">ABXZ32_03810</name>
</gene>
<dbReference type="InterPro" id="IPR005467">
    <property type="entry name" value="His_kinase_dom"/>
</dbReference>
<dbReference type="CDD" id="cd00082">
    <property type="entry name" value="HisKA"/>
    <property type="match status" value="1"/>
</dbReference>
<feature type="domain" description="PAS" evidence="8">
    <location>
        <begin position="54"/>
        <end position="124"/>
    </location>
</feature>
<dbReference type="EC" id="2.7.13.3" evidence="2"/>
<evidence type="ECO:0000256" key="5">
    <source>
        <dbReference type="ARBA" id="ARBA00022777"/>
    </source>
</evidence>
<dbReference type="SUPFAM" id="SSF55785">
    <property type="entry name" value="PYP-like sensor domain (PAS domain)"/>
    <property type="match status" value="1"/>
</dbReference>
<proteinExistence type="predicted"/>
<protein>
    <recommendedName>
        <fullName evidence="2">histidine kinase</fullName>
        <ecNumber evidence="2">2.7.13.3</ecNumber>
    </recommendedName>
</protein>
<dbReference type="PANTHER" id="PTHR43304">
    <property type="entry name" value="PHYTOCHROME-LIKE PROTEIN CPH1"/>
    <property type="match status" value="1"/>
</dbReference>
<reference evidence="9 10" key="1">
    <citation type="submission" date="2024-07" db="EMBL/GenBank/DDBJ databases">
        <title>The genome sequence of type strain Sediminicola luteus GDMCC 1.2596T.</title>
        <authorList>
            <person name="Liu Y."/>
        </authorList>
    </citation>
    <scope>NUCLEOTIDE SEQUENCE [LARGE SCALE GENOMIC DNA]</scope>
    <source>
        <strain evidence="9 10">GDMCC 1.2596</strain>
    </source>
</reference>
<evidence type="ECO:0000256" key="4">
    <source>
        <dbReference type="ARBA" id="ARBA00022679"/>
    </source>
</evidence>
<name>A0ABV2TTB7_9FLAO</name>
<comment type="caution">
    <text evidence="9">The sequence shown here is derived from an EMBL/GenBank/DDBJ whole genome shotgun (WGS) entry which is preliminary data.</text>
</comment>
<evidence type="ECO:0000259" key="8">
    <source>
        <dbReference type="PROSITE" id="PS50112"/>
    </source>
</evidence>
<organism evidence="9 10">
    <name type="scientific">Sediminicola luteus</name>
    <dbReference type="NCBI Taxonomy" id="319238"/>
    <lineage>
        <taxon>Bacteria</taxon>
        <taxon>Pseudomonadati</taxon>
        <taxon>Bacteroidota</taxon>
        <taxon>Flavobacteriia</taxon>
        <taxon>Flavobacteriales</taxon>
        <taxon>Flavobacteriaceae</taxon>
        <taxon>Sediminicola</taxon>
    </lineage>
</organism>